<proteinExistence type="predicted"/>
<sequence>PQDIVFSVNYRANDQISVTEAEEIVAPCKCDSHIRTVKGELTAKKAGIYTLIFDNTYSR</sequence>
<reference evidence="1 2" key="1">
    <citation type="submission" date="2024-04" db="EMBL/GenBank/DDBJ databases">
        <authorList>
            <consortium name="Genoscope - CEA"/>
            <person name="William W."/>
        </authorList>
    </citation>
    <scope>NUCLEOTIDE SEQUENCE [LARGE SCALE GENOMIC DNA]</scope>
</reference>
<dbReference type="InterPro" id="IPR036598">
    <property type="entry name" value="GOLD_dom_sf"/>
</dbReference>
<dbReference type="GO" id="GO:0005770">
    <property type="term" value="C:late endosome"/>
    <property type="evidence" value="ECO:0007669"/>
    <property type="project" value="TreeGrafter"/>
</dbReference>
<dbReference type="PANTHER" id="PTHR46753:SF2">
    <property type="entry name" value="FYVE AND COILED-COIL DOMAIN-CONTAINING PROTEIN 1"/>
    <property type="match status" value="1"/>
</dbReference>
<accession>A0AAV2H3X2</accession>
<name>A0AAV2H3X2_LYMST</name>
<keyword evidence="2" id="KW-1185">Reference proteome</keyword>
<feature type="non-terminal residue" evidence="1">
    <location>
        <position position="1"/>
    </location>
</feature>
<dbReference type="AlphaFoldDB" id="A0AAV2H3X2"/>
<dbReference type="GO" id="GO:0005764">
    <property type="term" value="C:lysosome"/>
    <property type="evidence" value="ECO:0007669"/>
    <property type="project" value="TreeGrafter"/>
</dbReference>
<dbReference type="PANTHER" id="PTHR46753">
    <property type="entry name" value="FYVE AND COILED-COIL DOMAIN-CONTAINING PROTEIN 1"/>
    <property type="match status" value="1"/>
</dbReference>
<organism evidence="1 2">
    <name type="scientific">Lymnaea stagnalis</name>
    <name type="common">Great pond snail</name>
    <name type="synonym">Helix stagnalis</name>
    <dbReference type="NCBI Taxonomy" id="6523"/>
    <lineage>
        <taxon>Eukaryota</taxon>
        <taxon>Metazoa</taxon>
        <taxon>Spiralia</taxon>
        <taxon>Lophotrochozoa</taxon>
        <taxon>Mollusca</taxon>
        <taxon>Gastropoda</taxon>
        <taxon>Heterobranchia</taxon>
        <taxon>Euthyneura</taxon>
        <taxon>Panpulmonata</taxon>
        <taxon>Hygrophila</taxon>
        <taxon>Lymnaeoidea</taxon>
        <taxon>Lymnaeidae</taxon>
        <taxon>Lymnaea</taxon>
    </lineage>
</organism>
<dbReference type="Proteomes" id="UP001497497">
    <property type="component" value="Unassembled WGS sequence"/>
</dbReference>
<comment type="caution">
    <text evidence="1">The sequence shown here is derived from an EMBL/GenBank/DDBJ whole genome shotgun (WGS) entry which is preliminary data.</text>
</comment>
<evidence type="ECO:0000313" key="1">
    <source>
        <dbReference type="EMBL" id="CAL1528367.1"/>
    </source>
</evidence>
<evidence type="ECO:0008006" key="3">
    <source>
        <dbReference type="Google" id="ProtNLM"/>
    </source>
</evidence>
<gene>
    <name evidence="1" type="ORF">GSLYS_00002537001</name>
</gene>
<dbReference type="GO" id="GO:1901098">
    <property type="term" value="P:positive regulation of autophagosome maturation"/>
    <property type="evidence" value="ECO:0007669"/>
    <property type="project" value="TreeGrafter"/>
</dbReference>
<protein>
    <recommendedName>
        <fullName evidence="3">GOLD domain-containing protein</fullName>
    </recommendedName>
</protein>
<evidence type="ECO:0000313" key="2">
    <source>
        <dbReference type="Proteomes" id="UP001497497"/>
    </source>
</evidence>
<dbReference type="EMBL" id="CAXITT010000031">
    <property type="protein sequence ID" value="CAL1528367.1"/>
    <property type="molecule type" value="Genomic_DNA"/>
</dbReference>
<dbReference type="SUPFAM" id="SSF101576">
    <property type="entry name" value="Supernatant protein factor (SPF), C-terminal domain"/>
    <property type="match status" value="1"/>
</dbReference>
<dbReference type="GO" id="GO:0072383">
    <property type="term" value="P:plus-end-directed vesicle transport along microtubule"/>
    <property type="evidence" value="ECO:0007669"/>
    <property type="project" value="TreeGrafter"/>
</dbReference>
<dbReference type="Gene3D" id="2.60.120.680">
    <property type="entry name" value="GOLD domain"/>
    <property type="match status" value="1"/>
</dbReference>
<dbReference type="GO" id="GO:0005776">
    <property type="term" value="C:autophagosome"/>
    <property type="evidence" value="ECO:0007669"/>
    <property type="project" value="TreeGrafter"/>
</dbReference>